<feature type="repeat" description="PPR" evidence="2">
    <location>
        <begin position="223"/>
        <end position="257"/>
    </location>
</feature>
<dbReference type="Pfam" id="PF01535">
    <property type="entry name" value="PPR"/>
    <property type="match status" value="4"/>
</dbReference>
<dbReference type="SUPFAM" id="SSF48452">
    <property type="entry name" value="TPR-like"/>
    <property type="match status" value="1"/>
</dbReference>
<keyword evidence="1" id="KW-0677">Repeat</keyword>
<dbReference type="FunFam" id="1.25.40.10:FF:000348">
    <property type="entry name" value="Pentatricopeptide repeat-containing protein chloroplastic"/>
    <property type="match status" value="1"/>
</dbReference>
<dbReference type="InterPro" id="IPR002885">
    <property type="entry name" value="PPR_rpt"/>
</dbReference>
<name>A0AAP0I9L0_9MAGN</name>
<accession>A0AAP0I9L0</accession>
<feature type="repeat" description="PPR" evidence="2">
    <location>
        <begin position="161"/>
        <end position="191"/>
    </location>
</feature>
<feature type="repeat" description="PPR" evidence="2">
    <location>
        <begin position="293"/>
        <end position="323"/>
    </location>
</feature>
<dbReference type="InterPro" id="IPR046848">
    <property type="entry name" value="E_motif"/>
</dbReference>
<dbReference type="GO" id="GO:0009451">
    <property type="term" value="P:RNA modification"/>
    <property type="evidence" value="ECO:0007669"/>
    <property type="project" value="InterPro"/>
</dbReference>
<dbReference type="FunFam" id="1.25.40.10:FF:000184">
    <property type="entry name" value="Pentatricopeptide repeat-containing protein, chloroplastic"/>
    <property type="match status" value="1"/>
</dbReference>
<dbReference type="Pfam" id="PF13041">
    <property type="entry name" value="PPR_2"/>
    <property type="match status" value="2"/>
</dbReference>
<dbReference type="Gene3D" id="1.25.40.10">
    <property type="entry name" value="Tetratricopeptide repeat domain"/>
    <property type="match status" value="4"/>
</dbReference>
<evidence type="ECO:0000313" key="4">
    <source>
        <dbReference type="Proteomes" id="UP001419268"/>
    </source>
</evidence>
<organism evidence="3 4">
    <name type="scientific">Stephania cephalantha</name>
    <dbReference type="NCBI Taxonomy" id="152367"/>
    <lineage>
        <taxon>Eukaryota</taxon>
        <taxon>Viridiplantae</taxon>
        <taxon>Streptophyta</taxon>
        <taxon>Embryophyta</taxon>
        <taxon>Tracheophyta</taxon>
        <taxon>Spermatophyta</taxon>
        <taxon>Magnoliopsida</taxon>
        <taxon>Ranunculales</taxon>
        <taxon>Menispermaceae</taxon>
        <taxon>Menispermoideae</taxon>
        <taxon>Cissampelideae</taxon>
        <taxon>Stephania</taxon>
    </lineage>
</organism>
<protein>
    <recommendedName>
        <fullName evidence="5">Pentatricopeptide repeat-containing protein</fullName>
    </recommendedName>
</protein>
<dbReference type="PANTHER" id="PTHR47926">
    <property type="entry name" value="PENTATRICOPEPTIDE REPEAT-CONTAINING PROTEIN"/>
    <property type="match status" value="1"/>
</dbReference>
<sequence length="555" mass="62317">MRFINPKLWVINKTRALAIRDIEDQFVPILKNCSKLTELKKIHAHIVKFSLSQSNFLATKMIDICDECGGHLEYAHQLFDQITQPNIFLYNAHLRVLSHNQRCADAIAVYKRILGCPETGIAVFPDKFTFPIALKVCGACLWLDLGREIHGHVWKFGSMSNSVVGNSLIDMYVKCGGLGDAEKVFDEMSERDVVSWNSVVSGYARVGQMKRARAMFDSMPEKTVVSWTTLISGYARIGCYAEALDVFRKMQLVGMRPDEVSIVAVLPACAQLGALEVGKWIHIYSDKNGLLKNICICNALIEMYAKCGSIDEARKLFEWMADRDVISWSTMIMGLANHGRVEEAIWVFVEMGRAKVEPNGVTFLGLLSACAHAGFVAEGLRYFDSMKRDYFVDPGVEHYGCVIDLLGRSGHLDQAVEFIRKMPFKPDSSIWGSVLSACRTHRNLNLAVIATEQLLELEPDDTGNYVLLSNVYAAMEKWDGVSRMRKLMRNMRVKKTPGCSLIEVDNIVQEFVVGDETKPFFHEIYCMLDLLALHNSTGTSNETTIGDIMDPEFGN</sequence>
<comment type="caution">
    <text evidence="3">The sequence shown here is derived from an EMBL/GenBank/DDBJ whole genome shotgun (WGS) entry which is preliminary data.</text>
</comment>
<dbReference type="InterPro" id="IPR046960">
    <property type="entry name" value="PPR_At4g14850-like_plant"/>
</dbReference>
<gene>
    <name evidence="3" type="ORF">Scep_018808</name>
</gene>
<evidence type="ECO:0008006" key="5">
    <source>
        <dbReference type="Google" id="ProtNLM"/>
    </source>
</evidence>
<proteinExistence type="predicted"/>
<reference evidence="3 4" key="1">
    <citation type="submission" date="2024-01" db="EMBL/GenBank/DDBJ databases">
        <title>Genome assemblies of Stephania.</title>
        <authorList>
            <person name="Yang L."/>
        </authorList>
    </citation>
    <scope>NUCLEOTIDE SEQUENCE [LARGE SCALE GENOMIC DNA]</scope>
    <source>
        <strain evidence="3">JXDWG</strain>
        <tissue evidence="3">Leaf</tissue>
    </source>
</reference>
<dbReference type="NCBIfam" id="TIGR00756">
    <property type="entry name" value="PPR"/>
    <property type="match status" value="5"/>
</dbReference>
<feature type="repeat" description="PPR" evidence="2">
    <location>
        <begin position="192"/>
        <end position="222"/>
    </location>
</feature>
<evidence type="ECO:0000313" key="3">
    <source>
        <dbReference type="EMBL" id="KAK9111289.1"/>
    </source>
</evidence>
<dbReference type="InterPro" id="IPR011990">
    <property type="entry name" value="TPR-like_helical_dom_sf"/>
</dbReference>
<dbReference type="GO" id="GO:0003723">
    <property type="term" value="F:RNA binding"/>
    <property type="evidence" value="ECO:0007669"/>
    <property type="project" value="InterPro"/>
</dbReference>
<feature type="repeat" description="PPR" evidence="2">
    <location>
        <begin position="324"/>
        <end position="358"/>
    </location>
</feature>
<dbReference type="EMBL" id="JBBNAG010000008">
    <property type="protein sequence ID" value="KAK9111289.1"/>
    <property type="molecule type" value="Genomic_DNA"/>
</dbReference>
<keyword evidence="4" id="KW-1185">Reference proteome</keyword>
<dbReference type="Pfam" id="PF20431">
    <property type="entry name" value="E_motif"/>
    <property type="match status" value="1"/>
</dbReference>
<dbReference type="Proteomes" id="UP001419268">
    <property type="component" value="Unassembled WGS sequence"/>
</dbReference>
<dbReference type="PROSITE" id="PS51375">
    <property type="entry name" value="PPR"/>
    <property type="match status" value="5"/>
</dbReference>
<evidence type="ECO:0000256" key="1">
    <source>
        <dbReference type="ARBA" id="ARBA00022737"/>
    </source>
</evidence>
<dbReference type="AlphaFoldDB" id="A0AAP0I9L0"/>
<evidence type="ECO:0000256" key="2">
    <source>
        <dbReference type="PROSITE-ProRule" id="PRU00708"/>
    </source>
</evidence>
<dbReference type="PANTHER" id="PTHR47926:SF415">
    <property type="entry name" value="PENTATRICOPEPTIDE REPEAT-CONTAINING PROTEIN"/>
    <property type="match status" value="1"/>
</dbReference>